<evidence type="ECO:0000256" key="3">
    <source>
        <dbReference type="ARBA" id="ARBA00022723"/>
    </source>
</evidence>
<dbReference type="InterPro" id="IPR036291">
    <property type="entry name" value="NAD(P)-bd_dom_sf"/>
</dbReference>
<dbReference type="RefSeq" id="WP_273741801.1">
    <property type="nucleotide sequence ID" value="NZ_JAQIVI010000673.1"/>
</dbReference>
<proteinExistence type="inferred from homology"/>
<dbReference type="Proteomes" id="UP001596383">
    <property type="component" value="Unassembled WGS sequence"/>
</dbReference>
<evidence type="ECO:0000313" key="7">
    <source>
        <dbReference type="EMBL" id="MFC6769094.1"/>
    </source>
</evidence>
<evidence type="ECO:0000256" key="4">
    <source>
        <dbReference type="ARBA" id="ARBA00022833"/>
    </source>
</evidence>
<dbReference type="SUPFAM" id="SSF51735">
    <property type="entry name" value="NAD(P)-binding Rossmann-fold domains"/>
    <property type="match status" value="1"/>
</dbReference>
<evidence type="ECO:0000256" key="1">
    <source>
        <dbReference type="ARBA" id="ARBA00001947"/>
    </source>
</evidence>
<dbReference type="EMBL" id="JBHSWV010000673">
    <property type="protein sequence ID" value="MFC6769094.1"/>
    <property type="molecule type" value="Genomic_DNA"/>
</dbReference>
<dbReference type="Pfam" id="PF00107">
    <property type="entry name" value="ADH_zinc_N"/>
    <property type="match status" value="1"/>
</dbReference>
<evidence type="ECO:0000256" key="2">
    <source>
        <dbReference type="ARBA" id="ARBA00008072"/>
    </source>
</evidence>
<protein>
    <submittedName>
        <fullName evidence="7">Zinc-binding dehydrogenase</fullName>
    </submittedName>
</protein>
<gene>
    <name evidence="7" type="ORF">ACFQE6_29970</name>
</gene>
<dbReference type="Gene3D" id="3.40.50.720">
    <property type="entry name" value="NAD(P)-binding Rossmann-like Domain"/>
    <property type="match status" value="1"/>
</dbReference>
<evidence type="ECO:0000259" key="6">
    <source>
        <dbReference type="Pfam" id="PF00107"/>
    </source>
</evidence>
<dbReference type="Gene3D" id="3.90.180.10">
    <property type="entry name" value="Medium-chain alcohol dehydrogenases, catalytic domain"/>
    <property type="match status" value="1"/>
</dbReference>
<keyword evidence="3" id="KW-0479">Metal-binding</keyword>
<evidence type="ECO:0000313" key="8">
    <source>
        <dbReference type="Proteomes" id="UP001596383"/>
    </source>
</evidence>
<dbReference type="GO" id="GO:0016491">
    <property type="term" value="F:oxidoreductase activity"/>
    <property type="evidence" value="ECO:0007669"/>
    <property type="project" value="UniProtKB-KW"/>
</dbReference>
<feature type="non-terminal residue" evidence="7">
    <location>
        <position position="1"/>
    </location>
</feature>
<dbReference type="AlphaFoldDB" id="A0ABD5SX09"/>
<organism evidence="7 8">
    <name type="scientific">Natrinema soli</name>
    <dbReference type="NCBI Taxonomy" id="1930624"/>
    <lineage>
        <taxon>Archaea</taxon>
        <taxon>Methanobacteriati</taxon>
        <taxon>Methanobacteriota</taxon>
        <taxon>Stenosarchaea group</taxon>
        <taxon>Halobacteria</taxon>
        <taxon>Halobacteriales</taxon>
        <taxon>Natrialbaceae</taxon>
        <taxon>Natrinema</taxon>
    </lineage>
</organism>
<accession>A0ABD5SX09</accession>
<sequence>QLTAQIARAQGGEVVVAGVGQDADYRLPLAEELGFQTINVEADDLQARRDELTDGVGYDVVFDTTGHPSGLTMAVDEVRKGGQIVLVGQTGETTMPYSPLVRAEIDLQCSYASMYEDFERSLRLIASGDVDHATFLDDRFSLLEADEAFETFLEGGTCKPVFDVSVLRD</sequence>
<reference evidence="7 8" key="1">
    <citation type="journal article" date="2019" name="Int. J. Syst. Evol. Microbiol.">
        <title>The Global Catalogue of Microorganisms (GCM) 10K type strain sequencing project: providing services to taxonomists for standard genome sequencing and annotation.</title>
        <authorList>
            <consortium name="The Broad Institute Genomics Platform"/>
            <consortium name="The Broad Institute Genome Sequencing Center for Infectious Disease"/>
            <person name="Wu L."/>
            <person name="Ma J."/>
        </authorList>
    </citation>
    <scope>NUCLEOTIDE SEQUENCE [LARGE SCALE GENOMIC DNA]</scope>
    <source>
        <strain evidence="7 8">LMG 29247</strain>
    </source>
</reference>
<keyword evidence="8" id="KW-1185">Reference proteome</keyword>
<comment type="similarity">
    <text evidence="2">Belongs to the zinc-containing alcohol dehydrogenase family.</text>
</comment>
<keyword evidence="4" id="KW-0862">Zinc</keyword>
<evidence type="ECO:0000256" key="5">
    <source>
        <dbReference type="ARBA" id="ARBA00023002"/>
    </source>
</evidence>
<dbReference type="PANTHER" id="PTHR43350">
    <property type="entry name" value="NAD-DEPENDENT ALCOHOL DEHYDROGENASE"/>
    <property type="match status" value="1"/>
</dbReference>
<comment type="caution">
    <text evidence="7">The sequence shown here is derived from an EMBL/GenBank/DDBJ whole genome shotgun (WGS) entry which is preliminary data.</text>
</comment>
<name>A0ABD5SX09_9EURY</name>
<feature type="domain" description="Alcohol dehydrogenase-like C-terminal" evidence="6">
    <location>
        <begin position="2"/>
        <end position="126"/>
    </location>
</feature>
<comment type="cofactor">
    <cofactor evidence="1">
        <name>Zn(2+)</name>
        <dbReference type="ChEBI" id="CHEBI:29105"/>
    </cofactor>
</comment>
<keyword evidence="5" id="KW-0560">Oxidoreductase</keyword>
<dbReference type="GO" id="GO:0046872">
    <property type="term" value="F:metal ion binding"/>
    <property type="evidence" value="ECO:0007669"/>
    <property type="project" value="UniProtKB-KW"/>
</dbReference>
<dbReference type="InterPro" id="IPR013149">
    <property type="entry name" value="ADH-like_C"/>
</dbReference>
<dbReference type="PANTHER" id="PTHR43350:SF17">
    <property type="entry name" value="NAD-DEPENDENT ALCOHOL DEHYDROGENASE"/>
    <property type="match status" value="1"/>
</dbReference>